<accession>A0A8S9R528</accession>
<evidence type="ECO:0000313" key="4">
    <source>
        <dbReference type="Proteomes" id="UP000712600"/>
    </source>
</evidence>
<evidence type="ECO:0000313" key="3">
    <source>
        <dbReference type="EMBL" id="KAF3559497.1"/>
    </source>
</evidence>
<evidence type="ECO:0000259" key="2">
    <source>
        <dbReference type="Pfam" id="PF00646"/>
    </source>
</evidence>
<dbReference type="Proteomes" id="UP000712600">
    <property type="component" value="Unassembled WGS sequence"/>
</dbReference>
<dbReference type="InterPro" id="IPR001810">
    <property type="entry name" value="F-box_dom"/>
</dbReference>
<protein>
    <recommendedName>
        <fullName evidence="2">F-box domain-containing protein</fullName>
    </recommendedName>
</protein>
<organism evidence="3 4">
    <name type="scientific">Brassica cretica</name>
    <name type="common">Mustard</name>
    <dbReference type="NCBI Taxonomy" id="69181"/>
    <lineage>
        <taxon>Eukaryota</taxon>
        <taxon>Viridiplantae</taxon>
        <taxon>Streptophyta</taxon>
        <taxon>Embryophyta</taxon>
        <taxon>Tracheophyta</taxon>
        <taxon>Spermatophyta</taxon>
        <taxon>Magnoliopsida</taxon>
        <taxon>eudicotyledons</taxon>
        <taxon>Gunneridae</taxon>
        <taxon>Pentapetalae</taxon>
        <taxon>rosids</taxon>
        <taxon>malvids</taxon>
        <taxon>Brassicales</taxon>
        <taxon>Brassicaceae</taxon>
        <taxon>Brassiceae</taxon>
        <taxon>Brassica</taxon>
    </lineage>
</organism>
<name>A0A8S9R528_BRACR</name>
<dbReference type="InterPro" id="IPR053781">
    <property type="entry name" value="F-box_AtFBL13-like"/>
</dbReference>
<dbReference type="PANTHER" id="PTHR32212">
    <property type="entry name" value="CYCLIN-LIKE F-BOX"/>
    <property type="match status" value="1"/>
</dbReference>
<feature type="region of interest" description="Disordered" evidence="1">
    <location>
        <begin position="114"/>
        <end position="135"/>
    </location>
</feature>
<dbReference type="AlphaFoldDB" id="A0A8S9R528"/>
<feature type="region of interest" description="Disordered" evidence="1">
    <location>
        <begin position="1"/>
        <end position="25"/>
    </location>
</feature>
<feature type="domain" description="F-box" evidence="2">
    <location>
        <begin position="28"/>
        <end position="64"/>
    </location>
</feature>
<comment type="caution">
    <text evidence="3">The sequence shown here is derived from an EMBL/GenBank/DDBJ whole genome shotgun (WGS) entry which is preliminary data.</text>
</comment>
<dbReference type="CDD" id="cd22160">
    <property type="entry name" value="F-box_AtFBL13-like"/>
    <property type="match status" value="1"/>
</dbReference>
<dbReference type="PANTHER" id="PTHR32212:SF461">
    <property type="entry name" value="F-BOX DOMAIN-CONTAINING PROTEIN"/>
    <property type="match status" value="1"/>
</dbReference>
<dbReference type="EMBL" id="QGKX02000996">
    <property type="protein sequence ID" value="KAF3559497.1"/>
    <property type="molecule type" value="Genomic_DNA"/>
</dbReference>
<sequence>MAASGERNRSQRKLKPETSSTGDNEDFISYLPDEILHHIISFNPTKLAAKTSVLSRRWRHVWCETPCLSFLGVEAKVPGINQTMVSYRALKLTSFRLDIAYPVSARQIKFAVSRSKAAPGPGPGPGPGPETGMGAGTRNIKLKICRYGYGIETTTIL</sequence>
<dbReference type="InterPro" id="IPR036047">
    <property type="entry name" value="F-box-like_dom_sf"/>
</dbReference>
<gene>
    <name evidence="3" type="ORF">F2Q69_00012266</name>
</gene>
<dbReference type="Gene3D" id="1.20.1280.50">
    <property type="match status" value="1"/>
</dbReference>
<proteinExistence type="predicted"/>
<evidence type="ECO:0000256" key="1">
    <source>
        <dbReference type="SAM" id="MobiDB-lite"/>
    </source>
</evidence>
<reference evidence="3" key="1">
    <citation type="submission" date="2019-12" db="EMBL/GenBank/DDBJ databases">
        <title>Genome sequencing and annotation of Brassica cretica.</title>
        <authorList>
            <person name="Studholme D.J."/>
            <person name="Sarris P."/>
        </authorList>
    </citation>
    <scope>NUCLEOTIDE SEQUENCE</scope>
    <source>
        <strain evidence="3">PFS-109/04</strain>
        <tissue evidence="3">Leaf</tissue>
    </source>
</reference>
<dbReference type="Pfam" id="PF00646">
    <property type="entry name" value="F-box"/>
    <property type="match status" value="1"/>
</dbReference>
<dbReference type="SUPFAM" id="SSF81383">
    <property type="entry name" value="F-box domain"/>
    <property type="match status" value="1"/>
</dbReference>